<dbReference type="InterPro" id="IPR006447">
    <property type="entry name" value="Myb_dom_plants"/>
</dbReference>
<protein>
    <recommendedName>
        <fullName evidence="11">HTH myb-type domain-containing protein</fullName>
    </recommendedName>
</protein>
<feature type="compositionally biased region" description="Basic and acidic residues" evidence="6">
    <location>
        <begin position="476"/>
        <end position="490"/>
    </location>
</feature>
<dbReference type="SUPFAM" id="SSF46689">
    <property type="entry name" value="Homeodomain-like"/>
    <property type="match status" value="1"/>
</dbReference>
<dbReference type="InterPro" id="IPR046955">
    <property type="entry name" value="PHR1-like"/>
</dbReference>
<feature type="compositionally biased region" description="Polar residues" evidence="6">
    <location>
        <begin position="109"/>
        <end position="123"/>
    </location>
</feature>
<sequence length="490" mass="53786">MNGRPALSIQRSGERQLGASLPLSASLPVLPSNLEEKYPKLPDSQQVSMERELVTDPLILHSNPFQSNSKIAGHMFSSSSRYSTNAHFSSAPQEKHSSSSAYLIPSPSNGTNGSSQSSLPVMPSTHSEFIHSIASSNCDTGNNSFSWCSDSVPGFHDFPSHNPMHNGQIQNNSTGSSNIMTQEDLGKQNDWREWADQLITDDESLNCNWKELLIDSSSADQGAKVSNQLVKSSSNLPTQQIQSHQQLFLSSTEVAAVGGSSSSATAAPAKPRMRWTPELHEAFVEAVNKLGGSERATPKGVLKLMKVEGLTIYHKYRTARYRPESSEGSSEKKSTLADLPSIDFKGGMDLTEALRLQMEVQKRLHEQLEIQRNLQLRIEEQGKYLQMMLEQQCKSGSHKLKIDSSSPGDTSVKDLAGASSQDPNASERPADGPSTPVETSERLGRDETRAPKMTTAENQNHFDHDSSCFQPLKRSRSAERDSSTPERSRD</sequence>
<feature type="compositionally biased region" description="Basic and acidic residues" evidence="6">
    <location>
        <begin position="439"/>
        <end position="450"/>
    </location>
</feature>
<feature type="region of interest" description="Disordered" evidence="6">
    <location>
        <begin position="396"/>
        <end position="490"/>
    </location>
</feature>
<proteinExistence type="inferred from homology"/>
<dbReference type="PANTHER" id="PTHR31499:SF80">
    <property type="entry name" value="HTH MYB-TYPE DOMAIN-CONTAINING PROTEIN"/>
    <property type="match status" value="1"/>
</dbReference>
<dbReference type="NCBIfam" id="TIGR01557">
    <property type="entry name" value="myb_SHAQKYF"/>
    <property type="match status" value="1"/>
</dbReference>
<evidence type="ECO:0000256" key="4">
    <source>
        <dbReference type="ARBA" id="ARBA00023163"/>
    </source>
</evidence>
<accession>A0A9Q1KIH9</accession>
<keyword evidence="2" id="KW-0805">Transcription regulation</keyword>
<feature type="region of interest" description="Disordered" evidence="6">
    <location>
        <begin position="1"/>
        <end position="22"/>
    </location>
</feature>
<reference evidence="9" key="1">
    <citation type="submission" date="2022-04" db="EMBL/GenBank/DDBJ databases">
        <title>Carnegiea gigantea Genome sequencing and assembly v2.</title>
        <authorList>
            <person name="Copetti D."/>
            <person name="Sanderson M.J."/>
            <person name="Burquez A."/>
            <person name="Wojciechowski M.F."/>
        </authorList>
    </citation>
    <scope>NUCLEOTIDE SEQUENCE</scope>
    <source>
        <strain evidence="9">SGP5-SGP5p</strain>
        <tissue evidence="9">Aerial part</tissue>
    </source>
</reference>
<evidence type="ECO:0000313" key="10">
    <source>
        <dbReference type="Proteomes" id="UP001153076"/>
    </source>
</evidence>
<evidence type="ECO:0000256" key="1">
    <source>
        <dbReference type="ARBA" id="ARBA00006783"/>
    </source>
</evidence>
<dbReference type="AlphaFoldDB" id="A0A9Q1KIH9"/>
<feature type="domain" description="Myb-like" evidence="7">
    <location>
        <begin position="272"/>
        <end position="312"/>
    </location>
</feature>
<evidence type="ECO:0000256" key="3">
    <source>
        <dbReference type="ARBA" id="ARBA00023054"/>
    </source>
</evidence>
<dbReference type="PANTHER" id="PTHR31499">
    <property type="entry name" value="MYB FAMILY TRANSCRIPTION FACTOR PHL11"/>
    <property type="match status" value="1"/>
</dbReference>
<feature type="compositionally biased region" description="Polar residues" evidence="6">
    <location>
        <begin position="82"/>
        <end position="92"/>
    </location>
</feature>
<evidence type="ECO:0000256" key="5">
    <source>
        <dbReference type="ARBA" id="ARBA00023242"/>
    </source>
</evidence>
<dbReference type="InterPro" id="IPR009057">
    <property type="entry name" value="Homeodomain-like_sf"/>
</dbReference>
<evidence type="ECO:0000259" key="7">
    <source>
        <dbReference type="Pfam" id="PF00249"/>
    </source>
</evidence>
<keyword evidence="5" id="KW-0539">Nucleus</keyword>
<dbReference type="OrthoDB" id="551907at2759"/>
<gene>
    <name evidence="9" type="ORF">Cgig2_020824</name>
</gene>
<dbReference type="GO" id="GO:0003700">
    <property type="term" value="F:DNA-binding transcription factor activity"/>
    <property type="evidence" value="ECO:0007669"/>
    <property type="project" value="InterPro"/>
</dbReference>
<name>A0A9Q1KIH9_9CARY</name>
<dbReference type="Pfam" id="PF14379">
    <property type="entry name" value="Myb_CC_LHEQLE"/>
    <property type="match status" value="1"/>
</dbReference>
<comment type="caution">
    <text evidence="9">The sequence shown here is derived from an EMBL/GenBank/DDBJ whole genome shotgun (WGS) entry which is preliminary data.</text>
</comment>
<dbReference type="Gene3D" id="1.10.10.60">
    <property type="entry name" value="Homeodomain-like"/>
    <property type="match status" value="1"/>
</dbReference>
<evidence type="ECO:0000256" key="6">
    <source>
        <dbReference type="SAM" id="MobiDB-lite"/>
    </source>
</evidence>
<dbReference type="EMBL" id="JAKOGI010000109">
    <property type="protein sequence ID" value="KAJ8443978.1"/>
    <property type="molecule type" value="Genomic_DNA"/>
</dbReference>
<dbReference type="InterPro" id="IPR001005">
    <property type="entry name" value="SANT/Myb"/>
</dbReference>
<dbReference type="Pfam" id="PF00249">
    <property type="entry name" value="Myb_DNA-binding"/>
    <property type="match status" value="1"/>
</dbReference>
<feature type="domain" description="MYB-CC type transcription factor LHEQLE-containing" evidence="8">
    <location>
        <begin position="348"/>
        <end position="394"/>
    </location>
</feature>
<comment type="similarity">
    <text evidence="1">Belongs to the MYB-CC family.</text>
</comment>
<dbReference type="InterPro" id="IPR025756">
    <property type="entry name" value="Myb_CC_LHEQLE"/>
</dbReference>
<evidence type="ECO:0000313" key="9">
    <source>
        <dbReference type="EMBL" id="KAJ8443978.1"/>
    </source>
</evidence>
<feature type="region of interest" description="Disordered" evidence="6">
    <location>
        <begin position="82"/>
        <end position="123"/>
    </location>
</feature>
<feature type="compositionally biased region" description="Low complexity" evidence="6">
    <location>
        <begin position="98"/>
        <end position="108"/>
    </location>
</feature>
<evidence type="ECO:0000256" key="2">
    <source>
        <dbReference type="ARBA" id="ARBA00023015"/>
    </source>
</evidence>
<keyword evidence="3" id="KW-0175">Coiled coil</keyword>
<organism evidence="9 10">
    <name type="scientific">Carnegiea gigantea</name>
    <dbReference type="NCBI Taxonomy" id="171969"/>
    <lineage>
        <taxon>Eukaryota</taxon>
        <taxon>Viridiplantae</taxon>
        <taxon>Streptophyta</taxon>
        <taxon>Embryophyta</taxon>
        <taxon>Tracheophyta</taxon>
        <taxon>Spermatophyta</taxon>
        <taxon>Magnoliopsida</taxon>
        <taxon>eudicotyledons</taxon>
        <taxon>Gunneridae</taxon>
        <taxon>Pentapetalae</taxon>
        <taxon>Caryophyllales</taxon>
        <taxon>Cactineae</taxon>
        <taxon>Cactaceae</taxon>
        <taxon>Cactoideae</taxon>
        <taxon>Echinocereeae</taxon>
        <taxon>Carnegiea</taxon>
    </lineage>
</organism>
<dbReference type="GO" id="GO:0003677">
    <property type="term" value="F:DNA binding"/>
    <property type="evidence" value="ECO:0007669"/>
    <property type="project" value="InterPro"/>
</dbReference>
<dbReference type="Proteomes" id="UP001153076">
    <property type="component" value="Unassembled WGS sequence"/>
</dbReference>
<keyword evidence="4" id="KW-0804">Transcription</keyword>
<keyword evidence="10" id="KW-1185">Reference proteome</keyword>
<evidence type="ECO:0000259" key="8">
    <source>
        <dbReference type="Pfam" id="PF14379"/>
    </source>
</evidence>
<evidence type="ECO:0008006" key="11">
    <source>
        <dbReference type="Google" id="ProtNLM"/>
    </source>
</evidence>